<protein>
    <submittedName>
        <fullName evidence="3">Uncharacterized protein</fullName>
    </submittedName>
</protein>
<reference evidence="4" key="1">
    <citation type="submission" date="2016-10" db="EMBL/GenBank/DDBJ databases">
        <authorList>
            <person name="Varghese N."/>
            <person name="Submissions S."/>
        </authorList>
    </citation>
    <scope>NUCLEOTIDE SEQUENCE [LARGE SCALE GENOMIC DNA]</scope>
    <source>
        <strain evidence="4">CGMCC 4.6609</strain>
    </source>
</reference>
<dbReference type="AlphaFoldDB" id="A0A1H0VEG0"/>
<keyword evidence="2" id="KW-0812">Transmembrane</keyword>
<sequence>MNVEDELRGALNVSAPPPTTTLDVVLKRGRRRVFAQRAGALLGVVAVVAGIGIGATTLNQAAPDPAPADQPDYGPATVEHPLTWPRVNTPAQQPYGTWTPASTAPPPAGRPVLRLPQCNPRSRNLKFSVPTGLLKVSDNVVSSWIAAVRQQLPEKQVAELTPGVGREEYDFDVTDSGGTGSIRITAGRFTGPALQYADDNVWGSGDCEPPYRTVLADGTLIQLHSVHPFEPFQTLVQTMFVYRPDGLVIQLDLMNFGSKDKRPDPVSQSSWERIGAGRPDLPLTEEQFARLGPAIAGVA</sequence>
<dbReference type="EMBL" id="FNIX01000014">
    <property type="protein sequence ID" value="SDP76820.1"/>
    <property type="molecule type" value="Genomic_DNA"/>
</dbReference>
<organism evidence="3 4">
    <name type="scientific">Lentzea jiangxiensis</name>
    <dbReference type="NCBI Taxonomy" id="641025"/>
    <lineage>
        <taxon>Bacteria</taxon>
        <taxon>Bacillati</taxon>
        <taxon>Actinomycetota</taxon>
        <taxon>Actinomycetes</taxon>
        <taxon>Pseudonocardiales</taxon>
        <taxon>Pseudonocardiaceae</taxon>
        <taxon>Lentzea</taxon>
    </lineage>
</organism>
<feature type="transmembrane region" description="Helical" evidence="2">
    <location>
        <begin position="38"/>
        <end position="58"/>
    </location>
</feature>
<keyword evidence="4" id="KW-1185">Reference proteome</keyword>
<dbReference type="OrthoDB" id="3695687at2"/>
<keyword evidence="2" id="KW-1133">Transmembrane helix</keyword>
<dbReference type="STRING" id="641025.SAMN05421507_11468"/>
<evidence type="ECO:0000256" key="2">
    <source>
        <dbReference type="SAM" id="Phobius"/>
    </source>
</evidence>
<name>A0A1H0VEG0_9PSEU</name>
<evidence type="ECO:0000313" key="4">
    <source>
        <dbReference type="Proteomes" id="UP000199691"/>
    </source>
</evidence>
<evidence type="ECO:0000256" key="1">
    <source>
        <dbReference type="SAM" id="MobiDB-lite"/>
    </source>
</evidence>
<feature type="region of interest" description="Disordered" evidence="1">
    <location>
        <begin position="58"/>
        <end position="112"/>
    </location>
</feature>
<evidence type="ECO:0000313" key="3">
    <source>
        <dbReference type="EMBL" id="SDP76820.1"/>
    </source>
</evidence>
<proteinExistence type="predicted"/>
<dbReference type="Proteomes" id="UP000199691">
    <property type="component" value="Unassembled WGS sequence"/>
</dbReference>
<feature type="compositionally biased region" description="Low complexity" evidence="1">
    <location>
        <begin position="60"/>
        <end position="72"/>
    </location>
</feature>
<accession>A0A1H0VEG0</accession>
<gene>
    <name evidence="3" type="ORF">SAMN05421507_11468</name>
</gene>
<keyword evidence="2" id="KW-0472">Membrane</keyword>
<dbReference type="RefSeq" id="WP_090101761.1">
    <property type="nucleotide sequence ID" value="NZ_FNIX01000014.1"/>
</dbReference>